<dbReference type="Proteomes" id="UP000887159">
    <property type="component" value="Unassembled WGS sequence"/>
</dbReference>
<dbReference type="PROSITE" id="PS50994">
    <property type="entry name" value="INTEGRASE"/>
    <property type="match status" value="1"/>
</dbReference>
<dbReference type="Gene3D" id="3.30.420.10">
    <property type="entry name" value="Ribonuclease H-like superfamily/Ribonuclease H"/>
    <property type="match status" value="1"/>
</dbReference>
<dbReference type="PANTHER" id="PTHR37984:SF15">
    <property type="entry name" value="INTEGRASE CATALYTIC DOMAIN-CONTAINING PROTEIN"/>
    <property type="match status" value="1"/>
</dbReference>
<evidence type="ECO:0000313" key="3">
    <source>
        <dbReference type="Proteomes" id="UP000887159"/>
    </source>
</evidence>
<dbReference type="GO" id="GO:0015074">
    <property type="term" value="P:DNA integration"/>
    <property type="evidence" value="ECO:0007669"/>
    <property type="project" value="InterPro"/>
</dbReference>
<reference evidence="2" key="1">
    <citation type="submission" date="2020-08" db="EMBL/GenBank/DDBJ databases">
        <title>Multicomponent nature underlies the extraordinary mechanical properties of spider dragline silk.</title>
        <authorList>
            <person name="Kono N."/>
            <person name="Nakamura H."/>
            <person name="Mori M."/>
            <person name="Yoshida Y."/>
            <person name="Ohtoshi R."/>
            <person name="Malay A.D."/>
            <person name="Moran D.A.P."/>
            <person name="Tomita M."/>
            <person name="Numata K."/>
            <person name="Arakawa K."/>
        </authorList>
    </citation>
    <scope>NUCLEOTIDE SEQUENCE</scope>
</reference>
<name>A0A8X6VMG2_TRICX</name>
<evidence type="ECO:0000313" key="2">
    <source>
        <dbReference type="EMBL" id="GFY13074.1"/>
    </source>
</evidence>
<dbReference type="InterPro" id="IPR012337">
    <property type="entry name" value="RNaseH-like_sf"/>
</dbReference>
<dbReference type="InterPro" id="IPR036397">
    <property type="entry name" value="RNaseH_sf"/>
</dbReference>
<keyword evidence="3" id="KW-1185">Reference proteome</keyword>
<dbReference type="InterPro" id="IPR001584">
    <property type="entry name" value="Integrase_cat-core"/>
</dbReference>
<feature type="domain" description="Integrase catalytic" evidence="1">
    <location>
        <begin position="60"/>
        <end position="166"/>
    </location>
</feature>
<dbReference type="AlphaFoldDB" id="A0A8X6VMG2"/>
<dbReference type="InterPro" id="IPR050951">
    <property type="entry name" value="Retrovirus_Pol_polyprotein"/>
</dbReference>
<gene>
    <name evidence="2" type="primary">TY3B-I_587</name>
    <name evidence="2" type="ORF">TNCV_666361</name>
</gene>
<dbReference type="PANTHER" id="PTHR37984">
    <property type="entry name" value="PROTEIN CBG26694"/>
    <property type="match status" value="1"/>
</dbReference>
<dbReference type="SUPFAM" id="SSF53098">
    <property type="entry name" value="Ribonuclease H-like"/>
    <property type="match status" value="1"/>
</dbReference>
<accession>A0A8X6VMG2</accession>
<comment type="caution">
    <text evidence="2">The sequence shown here is derived from an EMBL/GenBank/DDBJ whole genome shotgun (WGS) entry which is preliminary data.</text>
</comment>
<protein>
    <submittedName>
        <fullName evidence="2">Transposon Ty3-I Gag-Pol polyprotein</fullName>
    </submittedName>
</protein>
<dbReference type="EMBL" id="BMAU01021319">
    <property type="protein sequence ID" value="GFY13074.1"/>
    <property type="molecule type" value="Genomic_DNA"/>
</dbReference>
<proteinExistence type="predicted"/>
<organism evidence="2 3">
    <name type="scientific">Trichonephila clavipes</name>
    <name type="common">Golden silk orbweaver</name>
    <name type="synonym">Nephila clavipes</name>
    <dbReference type="NCBI Taxonomy" id="2585209"/>
    <lineage>
        <taxon>Eukaryota</taxon>
        <taxon>Metazoa</taxon>
        <taxon>Ecdysozoa</taxon>
        <taxon>Arthropoda</taxon>
        <taxon>Chelicerata</taxon>
        <taxon>Arachnida</taxon>
        <taxon>Araneae</taxon>
        <taxon>Araneomorphae</taxon>
        <taxon>Entelegynae</taxon>
        <taxon>Araneoidea</taxon>
        <taxon>Nephilidae</taxon>
        <taxon>Trichonephila</taxon>
    </lineage>
</organism>
<evidence type="ECO:0000259" key="1">
    <source>
        <dbReference type="PROSITE" id="PS50994"/>
    </source>
</evidence>
<sequence length="166" mass="18647">MTPPPQYTLVSRKLMTGYARDFTGRECTEMWFGMSCIVGSAKGRKSVPQRPPGRLVPIPPAIAPFHRIGIDLLGRTKSAHGNKWIIVCTDYSTRYAITKALPTAEVDEIAKFLLEEIVLRHGAPRVLSQIVEPSFDPDLFFVDLCNIDHRFTTAYHPQTNGLTDFQ</sequence>
<dbReference type="GO" id="GO:0003676">
    <property type="term" value="F:nucleic acid binding"/>
    <property type="evidence" value="ECO:0007669"/>
    <property type="project" value="InterPro"/>
</dbReference>